<keyword evidence="2" id="KW-1185">Reference proteome</keyword>
<gene>
    <name evidence="1" type="ORF">CTI12_AA418430</name>
</gene>
<dbReference type="EMBL" id="PKPP01006420">
    <property type="protein sequence ID" value="PWA56566.1"/>
    <property type="molecule type" value="Genomic_DNA"/>
</dbReference>
<accession>A0A2U1M5N9</accession>
<dbReference type="AlphaFoldDB" id="A0A2U1M5N9"/>
<proteinExistence type="predicted"/>
<comment type="caution">
    <text evidence="1">The sequence shown here is derived from an EMBL/GenBank/DDBJ whole genome shotgun (WGS) entry which is preliminary data.</text>
</comment>
<protein>
    <submittedName>
        <fullName evidence="1">Ribonuclease H domain</fullName>
    </submittedName>
</protein>
<organism evidence="1 2">
    <name type="scientific">Artemisia annua</name>
    <name type="common">Sweet wormwood</name>
    <dbReference type="NCBI Taxonomy" id="35608"/>
    <lineage>
        <taxon>Eukaryota</taxon>
        <taxon>Viridiplantae</taxon>
        <taxon>Streptophyta</taxon>
        <taxon>Embryophyta</taxon>
        <taxon>Tracheophyta</taxon>
        <taxon>Spermatophyta</taxon>
        <taxon>Magnoliopsida</taxon>
        <taxon>eudicotyledons</taxon>
        <taxon>Gunneridae</taxon>
        <taxon>Pentapetalae</taxon>
        <taxon>asterids</taxon>
        <taxon>campanulids</taxon>
        <taxon>Asterales</taxon>
        <taxon>Asteraceae</taxon>
        <taxon>Asteroideae</taxon>
        <taxon>Anthemideae</taxon>
        <taxon>Artemisiinae</taxon>
        <taxon>Artemisia</taxon>
    </lineage>
</organism>
<dbReference type="Proteomes" id="UP000245207">
    <property type="component" value="Unassembled WGS sequence"/>
</dbReference>
<evidence type="ECO:0000313" key="2">
    <source>
        <dbReference type="Proteomes" id="UP000245207"/>
    </source>
</evidence>
<reference evidence="1 2" key="1">
    <citation type="journal article" date="2018" name="Mol. Plant">
        <title>The genome of Artemisia annua provides insight into the evolution of Asteraceae family and artemisinin biosynthesis.</title>
        <authorList>
            <person name="Shen Q."/>
            <person name="Zhang L."/>
            <person name="Liao Z."/>
            <person name="Wang S."/>
            <person name="Yan T."/>
            <person name="Shi P."/>
            <person name="Liu M."/>
            <person name="Fu X."/>
            <person name="Pan Q."/>
            <person name="Wang Y."/>
            <person name="Lv Z."/>
            <person name="Lu X."/>
            <person name="Zhang F."/>
            <person name="Jiang W."/>
            <person name="Ma Y."/>
            <person name="Chen M."/>
            <person name="Hao X."/>
            <person name="Li L."/>
            <person name="Tang Y."/>
            <person name="Lv G."/>
            <person name="Zhou Y."/>
            <person name="Sun X."/>
            <person name="Brodelius P.E."/>
            <person name="Rose J.K.C."/>
            <person name="Tang K."/>
        </authorList>
    </citation>
    <scope>NUCLEOTIDE SEQUENCE [LARGE SCALE GENOMIC DNA]</scope>
    <source>
        <strain evidence="2">cv. Huhao1</strain>
        <tissue evidence="1">Leaf</tissue>
    </source>
</reference>
<name>A0A2U1M5N9_ARTAN</name>
<sequence length="186" mass="21774">MTRLELFRLKSMWGNFNFDYACSMARGRSGGLISMWDPNMFSKDIIWCDDYFIIVKGAMTIDRMWSDHSPILLHVKKSDFGPSPFKLYNTWLNRDGFDDLIKSTWASIDTTNGDRTIRSHEKLRGLKAAIKKWHVDLRNNDRSQKHITLSEIKDIEIKIDNGSASTSDREKRTSSKLMILKWFFLQ</sequence>
<evidence type="ECO:0000313" key="1">
    <source>
        <dbReference type="EMBL" id="PWA56566.1"/>
    </source>
</evidence>
<dbReference type="OrthoDB" id="1935089at2759"/>